<comment type="caution">
    <text evidence="1">The sequence shown here is derived from an EMBL/GenBank/DDBJ whole genome shotgun (WGS) entry which is preliminary data.</text>
</comment>
<reference evidence="1 2" key="1">
    <citation type="journal article" date="2023" name="Plants (Basel)">
        <title>Bridging the Gap: Combining Genomics and Transcriptomics Approaches to Understand Stylosanthes scabra, an Orphan Legume from the Brazilian Caatinga.</title>
        <authorList>
            <person name="Ferreira-Neto J.R.C."/>
            <person name="da Silva M.D."/>
            <person name="Binneck E."/>
            <person name="de Melo N.F."/>
            <person name="da Silva R.H."/>
            <person name="de Melo A.L.T.M."/>
            <person name="Pandolfi V."/>
            <person name="Bustamante F.O."/>
            <person name="Brasileiro-Vidal A.C."/>
            <person name="Benko-Iseppon A.M."/>
        </authorList>
    </citation>
    <scope>NUCLEOTIDE SEQUENCE [LARGE SCALE GENOMIC DNA]</scope>
    <source>
        <tissue evidence="1">Leaves</tissue>
    </source>
</reference>
<evidence type="ECO:0000313" key="1">
    <source>
        <dbReference type="EMBL" id="MED6210650.1"/>
    </source>
</evidence>
<dbReference type="EMBL" id="JASCZI010242327">
    <property type="protein sequence ID" value="MED6210650.1"/>
    <property type="molecule type" value="Genomic_DNA"/>
</dbReference>
<name>A0ABU6YMR5_9FABA</name>
<proteinExistence type="predicted"/>
<protein>
    <submittedName>
        <fullName evidence="1">Uncharacterized protein</fullName>
    </submittedName>
</protein>
<gene>
    <name evidence="1" type="ORF">PIB30_066209</name>
</gene>
<evidence type="ECO:0000313" key="2">
    <source>
        <dbReference type="Proteomes" id="UP001341840"/>
    </source>
</evidence>
<sequence length="77" mass="8504">MATSQMVPGLSDEGDRVAHIHPANLGCKLVVAVVRLYELPTPWISKEATSMSWFCRIERGIVSIVPLPEPMLVCSRL</sequence>
<dbReference type="Proteomes" id="UP001341840">
    <property type="component" value="Unassembled WGS sequence"/>
</dbReference>
<accession>A0ABU6YMR5</accession>
<organism evidence="1 2">
    <name type="scientific">Stylosanthes scabra</name>
    <dbReference type="NCBI Taxonomy" id="79078"/>
    <lineage>
        <taxon>Eukaryota</taxon>
        <taxon>Viridiplantae</taxon>
        <taxon>Streptophyta</taxon>
        <taxon>Embryophyta</taxon>
        <taxon>Tracheophyta</taxon>
        <taxon>Spermatophyta</taxon>
        <taxon>Magnoliopsida</taxon>
        <taxon>eudicotyledons</taxon>
        <taxon>Gunneridae</taxon>
        <taxon>Pentapetalae</taxon>
        <taxon>rosids</taxon>
        <taxon>fabids</taxon>
        <taxon>Fabales</taxon>
        <taxon>Fabaceae</taxon>
        <taxon>Papilionoideae</taxon>
        <taxon>50 kb inversion clade</taxon>
        <taxon>dalbergioids sensu lato</taxon>
        <taxon>Dalbergieae</taxon>
        <taxon>Pterocarpus clade</taxon>
        <taxon>Stylosanthes</taxon>
    </lineage>
</organism>
<keyword evidence="2" id="KW-1185">Reference proteome</keyword>